<reference evidence="2 3" key="1">
    <citation type="journal article" date="2012" name="Genome Biol.">
        <title>Genome and low-iron response of an oceanic diatom adapted to chronic iron limitation.</title>
        <authorList>
            <person name="Lommer M."/>
            <person name="Specht M."/>
            <person name="Roy A.S."/>
            <person name="Kraemer L."/>
            <person name="Andreson R."/>
            <person name="Gutowska M.A."/>
            <person name="Wolf J."/>
            <person name="Bergner S.V."/>
            <person name="Schilhabel M.B."/>
            <person name="Klostermeier U.C."/>
            <person name="Beiko R.G."/>
            <person name="Rosenstiel P."/>
            <person name="Hippler M."/>
            <person name="Laroche J."/>
        </authorList>
    </citation>
    <scope>NUCLEOTIDE SEQUENCE [LARGE SCALE GENOMIC DNA]</scope>
    <source>
        <strain evidence="2 3">CCMP1005</strain>
    </source>
</reference>
<feature type="region of interest" description="Disordered" evidence="1">
    <location>
        <begin position="107"/>
        <end position="193"/>
    </location>
</feature>
<sequence length="193" mass="21141">MFSTIMRVSVEELPYTHKRRLTRRGTSSDIKNRALSCRAEEECLEQPEDTTDKSRGKIEGRGTHHVLPVEDRVLPLPHRRDEPSHLLPVELHVRVLGDPDRVERIARQGPARVGGGGGRGPVGGGGEALGRRRREAYAPPGRDEGRTVRPVERRGGSRLVVAVVCGPPPRPSDPRDPRDMGPSARSPQSGSPS</sequence>
<keyword evidence="3" id="KW-1185">Reference proteome</keyword>
<organism evidence="2 3">
    <name type="scientific">Thalassiosira oceanica</name>
    <name type="common">Marine diatom</name>
    <dbReference type="NCBI Taxonomy" id="159749"/>
    <lineage>
        <taxon>Eukaryota</taxon>
        <taxon>Sar</taxon>
        <taxon>Stramenopiles</taxon>
        <taxon>Ochrophyta</taxon>
        <taxon>Bacillariophyta</taxon>
        <taxon>Coscinodiscophyceae</taxon>
        <taxon>Thalassiosirophycidae</taxon>
        <taxon>Thalassiosirales</taxon>
        <taxon>Thalassiosiraceae</taxon>
        <taxon>Thalassiosira</taxon>
    </lineage>
</organism>
<protein>
    <submittedName>
        <fullName evidence="2">Uncharacterized protein</fullName>
    </submittedName>
</protein>
<feature type="compositionally biased region" description="Basic and acidic residues" evidence="1">
    <location>
        <begin position="141"/>
        <end position="155"/>
    </location>
</feature>
<proteinExistence type="predicted"/>
<accession>K0S637</accession>
<evidence type="ECO:0000313" key="3">
    <source>
        <dbReference type="Proteomes" id="UP000266841"/>
    </source>
</evidence>
<dbReference type="AlphaFoldDB" id="K0S637"/>
<name>K0S637_THAOC</name>
<comment type="caution">
    <text evidence="2">The sequence shown here is derived from an EMBL/GenBank/DDBJ whole genome shotgun (WGS) entry which is preliminary data.</text>
</comment>
<dbReference type="Proteomes" id="UP000266841">
    <property type="component" value="Unassembled WGS sequence"/>
</dbReference>
<evidence type="ECO:0000256" key="1">
    <source>
        <dbReference type="SAM" id="MobiDB-lite"/>
    </source>
</evidence>
<gene>
    <name evidence="2" type="ORF">THAOC_26045</name>
</gene>
<feature type="compositionally biased region" description="Gly residues" evidence="1">
    <location>
        <begin position="112"/>
        <end position="128"/>
    </location>
</feature>
<dbReference type="EMBL" id="AGNL01035972">
    <property type="protein sequence ID" value="EJK54337.1"/>
    <property type="molecule type" value="Genomic_DNA"/>
</dbReference>
<evidence type="ECO:0000313" key="2">
    <source>
        <dbReference type="EMBL" id="EJK54337.1"/>
    </source>
</evidence>